<dbReference type="RefSeq" id="WP_007780443.1">
    <property type="nucleotide sequence ID" value="NZ_CM001441.1"/>
</dbReference>
<reference evidence="1 3" key="1">
    <citation type="submission" date="2011-11" db="EMBL/GenBank/DDBJ databases">
        <title>The Noncontiguous Finished genome of Desulfosporosinus youngiae DSM 17734.</title>
        <authorList>
            <consortium name="US DOE Joint Genome Institute (JGI-PGF)"/>
            <person name="Lucas S."/>
            <person name="Han J."/>
            <person name="Lapidus A."/>
            <person name="Cheng J.-F."/>
            <person name="Goodwin L."/>
            <person name="Pitluck S."/>
            <person name="Peters L."/>
            <person name="Ovchinnikova G."/>
            <person name="Lu M."/>
            <person name="Land M.L."/>
            <person name="Hauser L."/>
            <person name="Pester M."/>
            <person name="Spring S."/>
            <person name="Ollivier B."/>
            <person name="Rattei T."/>
            <person name="Klenk H.-P."/>
            <person name="Wagner M."/>
            <person name="Loy A."/>
            <person name="Woyke T.J."/>
        </authorList>
    </citation>
    <scope>NUCLEOTIDE SEQUENCE [LARGE SCALE GENOMIC DNA]</scope>
    <source>
        <strain evidence="1 3">DSM 17734</strain>
    </source>
</reference>
<dbReference type="EMBL" id="CM001441">
    <property type="protein sequence ID" value="EHQ88276.1"/>
    <property type="molecule type" value="Genomic_DNA"/>
</dbReference>
<evidence type="ECO:0000313" key="2">
    <source>
        <dbReference type="EMBL" id="EHQ92151.1"/>
    </source>
</evidence>
<dbReference type="HOGENOM" id="CLU_197467_2_0_9"/>
<name>H5Y2L3_9FIRM</name>
<dbReference type="STRING" id="768710.DesyoDRAFT_1106"/>
<accession>H5Y2L3</accession>
<gene>
    <name evidence="1" type="ORF">DesyoDRAFT_1106</name>
    <name evidence="2" type="ORF">DesyoDRAFT_5220</name>
</gene>
<dbReference type="AlphaFoldDB" id="H5Y2L3"/>
<evidence type="ECO:0000313" key="1">
    <source>
        <dbReference type="EMBL" id="EHQ88276.1"/>
    </source>
</evidence>
<dbReference type="eggNOG" id="ENOG5033HN6">
    <property type="taxonomic scope" value="Bacteria"/>
</dbReference>
<dbReference type="Proteomes" id="UP000005104">
    <property type="component" value="Chromosome"/>
</dbReference>
<keyword evidence="3" id="KW-1185">Reference proteome</keyword>
<sequence>MEDFRVLSNQFTKIVIETDEENPKTIAAITNEDVDVSDGFRVRMTPTYD</sequence>
<organism evidence="1 3">
    <name type="scientific">Desulfosporosinus youngiae DSM 17734</name>
    <dbReference type="NCBI Taxonomy" id="768710"/>
    <lineage>
        <taxon>Bacteria</taxon>
        <taxon>Bacillati</taxon>
        <taxon>Bacillota</taxon>
        <taxon>Clostridia</taxon>
        <taxon>Eubacteriales</taxon>
        <taxon>Desulfitobacteriaceae</taxon>
        <taxon>Desulfosporosinus</taxon>
    </lineage>
</organism>
<evidence type="ECO:0000313" key="3">
    <source>
        <dbReference type="Proteomes" id="UP000005104"/>
    </source>
</evidence>
<protein>
    <submittedName>
        <fullName evidence="1">Uncharacterized protein</fullName>
    </submittedName>
</protein>
<dbReference type="EMBL" id="CM001441">
    <property type="protein sequence ID" value="EHQ92151.1"/>
    <property type="molecule type" value="Genomic_DNA"/>
</dbReference>
<proteinExistence type="predicted"/>